<evidence type="ECO:0000256" key="2">
    <source>
        <dbReference type="ARBA" id="ARBA00022692"/>
    </source>
</evidence>
<feature type="domain" description="ABC-2 type transporter transmembrane" evidence="7">
    <location>
        <begin position="21"/>
        <end position="462"/>
    </location>
</feature>
<dbReference type="InterPro" id="IPR013525">
    <property type="entry name" value="ABC2_TM"/>
</dbReference>
<evidence type="ECO:0000313" key="9">
    <source>
        <dbReference type="Proteomes" id="UP000789325"/>
    </source>
</evidence>
<dbReference type="PANTHER" id="PTHR43077:SF5">
    <property type="entry name" value="PHAGE INFECTION PROTEIN"/>
    <property type="match status" value="1"/>
</dbReference>
<keyword evidence="2 6" id="KW-0812">Transmembrane</keyword>
<proteinExistence type="predicted"/>
<evidence type="ECO:0000313" key="8">
    <source>
        <dbReference type="EMBL" id="HJH42790.1"/>
    </source>
</evidence>
<reference evidence="8" key="1">
    <citation type="journal article" date="2021" name="PeerJ">
        <title>Extensive microbial diversity within the chicken gut microbiome revealed by metagenomics and culture.</title>
        <authorList>
            <person name="Gilroy R."/>
            <person name="Ravi A."/>
            <person name="Getino M."/>
            <person name="Pursley I."/>
            <person name="Horton D.L."/>
            <person name="Alikhan N.F."/>
            <person name="Baker D."/>
            <person name="Gharbi K."/>
            <person name="Hall N."/>
            <person name="Watson M."/>
            <person name="Adriaenssens E.M."/>
            <person name="Foster-Nyarko E."/>
            <person name="Jarju S."/>
            <person name="Secka A."/>
            <person name="Antonio M."/>
            <person name="Oren A."/>
            <person name="Chaudhuri R.R."/>
            <person name="La Ragione R."/>
            <person name="Hildebrand F."/>
            <person name="Pallen M.J."/>
        </authorList>
    </citation>
    <scope>NUCLEOTIDE SEQUENCE</scope>
    <source>
        <strain evidence="8">USAMLcec12-2067</strain>
    </source>
</reference>
<feature type="transmembrane region" description="Helical" evidence="6">
    <location>
        <begin position="12"/>
        <end position="34"/>
    </location>
</feature>
<keyword evidence="3 6" id="KW-1133">Transmembrane helix</keyword>
<feature type="compositionally biased region" description="Low complexity" evidence="5">
    <location>
        <begin position="207"/>
        <end position="217"/>
    </location>
</feature>
<feature type="transmembrane region" description="Helical" evidence="6">
    <location>
        <begin position="288"/>
        <end position="309"/>
    </location>
</feature>
<keyword evidence="4 6" id="KW-0472">Membrane</keyword>
<gene>
    <name evidence="8" type="ORF">K8V16_03250</name>
</gene>
<feature type="transmembrane region" description="Helical" evidence="6">
    <location>
        <begin position="384"/>
        <end position="402"/>
    </location>
</feature>
<dbReference type="PROSITE" id="PS51257">
    <property type="entry name" value="PROKAR_LIPOPROTEIN"/>
    <property type="match status" value="1"/>
</dbReference>
<dbReference type="InterPro" id="IPR051328">
    <property type="entry name" value="T7SS_ABC-Transporter"/>
</dbReference>
<dbReference type="Proteomes" id="UP000789325">
    <property type="component" value="Unassembled WGS sequence"/>
</dbReference>
<feature type="transmembrane region" description="Helical" evidence="6">
    <location>
        <begin position="358"/>
        <end position="377"/>
    </location>
</feature>
<dbReference type="Pfam" id="PF12698">
    <property type="entry name" value="ABC2_membrane_3"/>
    <property type="match status" value="1"/>
</dbReference>
<protein>
    <submittedName>
        <fullName evidence="8">ABC transporter permease</fullName>
    </submittedName>
</protein>
<evidence type="ECO:0000256" key="5">
    <source>
        <dbReference type="SAM" id="MobiDB-lite"/>
    </source>
</evidence>
<dbReference type="GO" id="GO:0140359">
    <property type="term" value="F:ABC-type transporter activity"/>
    <property type="evidence" value="ECO:0007669"/>
    <property type="project" value="InterPro"/>
</dbReference>
<feature type="transmembrane region" description="Helical" evidence="6">
    <location>
        <begin position="444"/>
        <end position="463"/>
    </location>
</feature>
<dbReference type="PANTHER" id="PTHR43077">
    <property type="entry name" value="TRANSPORT PERMEASE YVFS-RELATED"/>
    <property type="match status" value="1"/>
</dbReference>
<evidence type="ECO:0000259" key="7">
    <source>
        <dbReference type="Pfam" id="PF12698"/>
    </source>
</evidence>
<reference evidence="8" key="2">
    <citation type="submission" date="2021-09" db="EMBL/GenBank/DDBJ databases">
        <authorList>
            <person name="Gilroy R."/>
        </authorList>
    </citation>
    <scope>NUCLEOTIDE SEQUENCE</scope>
    <source>
        <strain evidence="8">USAMLcec12-2067</strain>
    </source>
</reference>
<sequence length="472" mass="48204">MLEKMREARDGHVRLALPSAIVLVVACVMGLVFYPMAHMEMRDLPFAVLSLDEGAQTPAGQMNAGNMLVENVTSAAAGGDAEEGGGDGVDSEAATSPIAWTALETQGELDEALENNEFYGALVIPEDFTQAQMTAQAAAASDGSAEAAASALPAEAAAALAAGNLPEEAAEALAASDISPEAAIALAANGAASASSATEELADEAARAAQQEATEDATAAAEAPAIKIILDNAKSPLVAQQMQSAIGGMFEQLGVQVEVEVIHQGAQADEEDAAASANPMSAMMGQQVAIMPLCMAAMICAVVIGAVLLPMRGIAEARERWKRFGVQAAVLAVTTLVAALCAFGLTTLVAGLDAPADAAILFFWLGSFAIGLLLIGALDLAVPLGALVILCVFALGMTTGMMPHEALPAFWQDWVLPWAPQNYLGQGLRDILFMGAGAWNVGSGPLTIIGAAGLGLMILAVLIPRKQGSEKA</sequence>
<accession>A0A9D2VJ51</accession>
<comment type="subcellular location">
    <subcellularLocation>
        <location evidence="1">Membrane</location>
        <topology evidence="1">Multi-pass membrane protein</topology>
    </subcellularLocation>
</comment>
<evidence type="ECO:0000256" key="3">
    <source>
        <dbReference type="ARBA" id="ARBA00022989"/>
    </source>
</evidence>
<dbReference type="AlphaFoldDB" id="A0A9D2VJ51"/>
<comment type="caution">
    <text evidence="8">The sequence shown here is derived from an EMBL/GenBank/DDBJ whole genome shotgun (WGS) entry which is preliminary data.</text>
</comment>
<name>A0A9D2VJ51_9ACTN</name>
<dbReference type="EMBL" id="DYZL01000058">
    <property type="protein sequence ID" value="HJH42790.1"/>
    <property type="molecule type" value="Genomic_DNA"/>
</dbReference>
<organism evidence="8 9">
    <name type="scientific">Rubneribacter badeniensis</name>
    <dbReference type="NCBI Taxonomy" id="2070688"/>
    <lineage>
        <taxon>Bacteria</taxon>
        <taxon>Bacillati</taxon>
        <taxon>Actinomycetota</taxon>
        <taxon>Coriobacteriia</taxon>
        <taxon>Eggerthellales</taxon>
        <taxon>Eggerthellaceae</taxon>
        <taxon>Rubneribacter</taxon>
    </lineage>
</organism>
<feature type="region of interest" description="Disordered" evidence="5">
    <location>
        <begin position="198"/>
        <end position="217"/>
    </location>
</feature>
<dbReference type="GO" id="GO:0016020">
    <property type="term" value="C:membrane"/>
    <property type="evidence" value="ECO:0007669"/>
    <property type="project" value="UniProtKB-SubCell"/>
</dbReference>
<evidence type="ECO:0000256" key="1">
    <source>
        <dbReference type="ARBA" id="ARBA00004141"/>
    </source>
</evidence>
<feature type="transmembrane region" description="Helical" evidence="6">
    <location>
        <begin position="329"/>
        <end position="352"/>
    </location>
</feature>
<evidence type="ECO:0000256" key="6">
    <source>
        <dbReference type="SAM" id="Phobius"/>
    </source>
</evidence>
<evidence type="ECO:0000256" key="4">
    <source>
        <dbReference type="ARBA" id="ARBA00023136"/>
    </source>
</evidence>